<comment type="caution">
    <text evidence="1">The sequence shown here is derived from an EMBL/GenBank/DDBJ whole genome shotgun (WGS) entry which is preliminary data.</text>
</comment>
<name>A0ABS7HP08_9MICO</name>
<evidence type="ECO:0000313" key="1">
    <source>
        <dbReference type="EMBL" id="MBW9094423.1"/>
    </source>
</evidence>
<proteinExistence type="predicted"/>
<accession>A0ABS7HP08</accession>
<evidence type="ECO:0000313" key="2">
    <source>
        <dbReference type="Proteomes" id="UP001196843"/>
    </source>
</evidence>
<dbReference type="RefSeq" id="WP_220301133.1">
    <property type="nucleotide sequence ID" value="NZ_JAEUAW010000008.1"/>
</dbReference>
<gene>
    <name evidence="1" type="ORF">JNB62_12080</name>
</gene>
<dbReference type="EMBL" id="JAEUAW010000008">
    <property type="protein sequence ID" value="MBW9094423.1"/>
    <property type="molecule type" value="Genomic_DNA"/>
</dbReference>
<protein>
    <submittedName>
        <fullName evidence="1">Uncharacterized protein</fullName>
    </submittedName>
</protein>
<organism evidence="1 2">
    <name type="scientific">Microbacterium jejuense</name>
    <dbReference type="NCBI Taxonomy" id="1263637"/>
    <lineage>
        <taxon>Bacteria</taxon>
        <taxon>Bacillati</taxon>
        <taxon>Actinomycetota</taxon>
        <taxon>Actinomycetes</taxon>
        <taxon>Micrococcales</taxon>
        <taxon>Microbacteriaceae</taxon>
        <taxon>Microbacterium</taxon>
    </lineage>
</organism>
<sequence length="197" mass="21727">MSHLPEGVPPFRFLLPAGWEEVPADRSGVDLLIRRASDKLRAQHRPDLDAEMRTLLEVAYRKMQQGRAFALYLQTSADEMPLPMSITASVVSGQLGGTLDRQVAGLFRERDAQFLRDDRTIVRWETPATVRTGTDPGTAYIVDYLVPIPGSGRRSAVQLTTVIPVPDSDSETNAVVSALVELSDVMVSTFTWKPSDS</sequence>
<reference evidence="1 2" key="1">
    <citation type="journal article" date="2021" name="MBio">
        <title>Poor Competitiveness of Bradyrhizobium in Pigeon Pea Root Colonization in Indian Soils.</title>
        <authorList>
            <person name="Chalasani D."/>
            <person name="Basu A."/>
            <person name="Pullabhotla S.V.S.R.N."/>
            <person name="Jorrin B."/>
            <person name="Neal A.L."/>
            <person name="Poole P.S."/>
            <person name="Podile A.R."/>
            <person name="Tkacz A."/>
        </authorList>
    </citation>
    <scope>NUCLEOTIDE SEQUENCE [LARGE SCALE GENOMIC DNA]</scope>
    <source>
        <strain evidence="1 2">HU14</strain>
    </source>
</reference>
<keyword evidence="2" id="KW-1185">Reference proteome</keyword>
<dbReference type="Proteomes" id="UP001196843">
    <property type="component" value="Unassembled WGS sequence"/>
</dbReference>